<dbReference type="PROSITE" id="PS51192">
    <property type="entry name" value="HELICASE_ATP_BIND_1"/>
    <property type="match status" value="1"/>
</dbReference>
<dbReference type="InterPro" id="IPR049730">
    <property type="entry name" value="SNF2/RAD54-like_C"/>
</dbReference>
<evidence type="ECO:0000259" key="4">
    <source>
        <dbReference type="PROSITE" id="PS50137"/>
    </source>
</evidence>
<dbReference type="Pfam" id="PF00035">
    <property type="entry name" value="dsrm"/>
    <property type="match status" value="1"/>
</dbReference>
<dbReference type="CDD" id="cd18793">
    <property type="entry name" value="SF2_C_SNF"/>
    <property type="match status" value="1"/>
</dbReference>
<evidence type="ECO:0000259" key="6">
    <source>
        <dbReference type="PROSITE" id="PS51194"/>
    </source>
</evidence>
<keyword evidence="2" id="KW-0694">RNA-binding</keyword>
<dbReference type="InterPro" id="IPR014001">
    <property type="entry name" value="Helicase_ATP-bd"/>
</dbReference>
<dbReference type="Gene3D" id="3.40.50.300">
    <property type="entry name" value="P-loop containing nucleotide triphosphate hydrolases"/>
    <property type="match status" value="1"/>
</dbReference>
<dbReference type="Pfam" id="PF00271">
    <property type="entry name" value="Helicase_C"/>
    <property type="match status" value="1"/>
</dbReference>
<dbReference type="PROSITE" id="PS51194">
    <property type="entry name" value="HELICASE_CTER"/>
    <property type="match status" value="1"/>
</dbReference>
<dbReference type="SMART" id="SM00358">
    <property type="entry name" value="DSRM"/>
    <property type="match status" value="1"/>
</dbReference>
<dbReference type="Gene3D" id="3.30.160.20">
    <property type="match status" value="1"/>
</dbReference>
<dbReference type="SUPFAM" id="SSF52540">
    <property type="entry name" value="P-loop containing nucleoside triphosphate hydrolases"/>
    <property type="match status" value="2"/>
</dbReference>
<evidence type="ECO:0000256" key="2">
    <source>
        <dbReference type="PROSITE-ProRule" id="PRU00266"/>
    </source>
</evidence>
<dbReference type="RefSeq" id="WP_249493611.1">
    <property type="nucleotide sequence ID" value="NZ_JAMCCK010000135.1"/>
</dbReference>
<name>A0ABT0P667_9ACTN</name>
<organism evidence="7 8">
    <name type="scientific">Streptomyces lavenduligriseus</name>
    <dbReference type="NCBI Taxonomy" id="67315"/>
    <lineage>
        <taxon>Bacteria</taxon>
        <taxon>Bacillati</taxon>
        <taxon>Actinomycetota</taxon>
        <taxon>Actinomycetes</taxon>
        <taxon>Kitasatosporales</taxon>
        <taxon>Streptomycetaceae</taxon>
        <taxon>Streptomyces</taxon>
    </lineage>
</organism>
<evidence type="ECO:0000313" key="7">
    <source>
        <dbReference type="EMBL" id="MCL3999083.1"/>
    </source>
</evidence>
<dbReference type="SMART" id="SM00487">
    <property type="entry name" value="DEXDc"/>
    <property type="match status" value="1"/>
</dbReference>
<feature type="region of interest" description="Disordered" evidence="3">
    <location>
        <begin position="286"/>
        <end position="322"/>
    </location>
</feature>
<dbReference type="SMART" id="SM00490">
    <property type="entry name" value="HELICc"/>
    <property type="match status" value="1"/>
</dbReference>
<dbReference type="SUPFAM" id="SSF54768">
    <property type="entry name" value="dsRNA-binding domain-like"/>
    <property type="match status" value="1"/>
</dbReference>
<reference evidence="7 8" key="1">
    <citation type="submission" date="2022-05" db="EMBL/GenBank/DDBJ databases">
        <title>Genome Resource of Streptomyces lavenduligriseus GA1-1, a Strain with Broad-Spectrum Antifungal Activity against Phytopathogenic Fungi.</title>
        <authorList>
            <person name="Qi D."/>
        </authorList>
    </citation>
    <scope>NUCLEOTIDE SEQUENCE [LARGE SCALE GENOMIC DNA]</scope>
    <source>
        <strain evidence="7 8">GA1-1</strain>
    </source>
</reference>
<dbReference type="InterPro" id="IPR022138">
    <property type="entry name" value="DUF3670"/>
</dbReference>
<evidence type="ECO:0000256" key="3">
    <source>
        <dbReference type="SAM" id="MobiDB-lite"/>
    </source>
</evidence>
<evidence type="ECO:0000256" key="1">
    <source>
        <dbReference type="ARBA" id="ARBA00022801"/>
    </source>
</evidence>
<dbReference type="Pfam" id="PF12419">
    <property type="entry name" value="DUF3670"/>
    <property type="match status" value="1"/>
</dbReference>
<feature type="region of interest" description="Disordered" evidence="3">
    <location>
        <begin position="255"/>
        <end position="274"/>
    </location>
</feature>
<dbReference type="Proteomes" id="UP001202052">
    <property type="component" value="Unassembled WGS sequence"/>
</dbReference>
<dbReference type="Gene3D" id="3.40.50.10810">
    <property type="entry name" value="Tandem AAA-ATPase domain"/>
    <property type="match status" value="1"/>
</dbReference>
<dbReference type="InterPro" id="IPR000330">
    <property type="entry name" value="SNF2_N"/>
</dbReference>
<gene>
    <name evidence="7" type="ORF">M4438_37305</name>
</gene>
<dbReference type="InterPro" id="IPR027417">
    <property type="entry name" value="P-loop_NTPase"/>
</dbReference>
<dbReference type="InterPro" id="IPR014720">
    <property type="entry name" value="dsRBD_dom"/>
</dbReference>
<evidence type="ECO:0000259" key="5">
    <source>
        <dbReference type="PROSITE" id="PS51192"/>
    </source>
</evidence>
<feature type="domain" description="Helicase C-terminal" evidence="6">
    <location>
        <begin position="1115"/>
        <end position="1274"/>
    </location>
</feature>
<sequence length="1284" mass="136267">MSIDRLQPVSPAALAARIARPHIPTSRAEDSAEGASLSVMDAEAFRSALQHAVAQGTHAAAVAAEAARRIARGSLDVAALRTVLFETAAAEVWAPVRQAAITAVAASPALAPSIISMHAQLLRTPSATVREGQGDDGQPFFVAEATFAPAGGRAVTGSVQQARTRKGARQQAMTSLVAALADLPDPLAERAVPDWNWDTPAAQPQAPAPAGEANPVSALNEFHQAGHISRPDYRTPTPTPTGFAATVTAVHRGQQLTGEGSGPSKRQARAQAASRLLQALQSALDADTDPPAATERADTPAPPALPIPPAPADTQEPPRARRAAPADLFTAHRVLEQSLAAGAALTLLPSRHPAWAAWMLFQPDGTPLPAVPGHLPPPLQPVTRDLVLAGAGGIMPRRATVTGIAVPVGLALPALLTSRQGEHPSVTGWRPALRLALACVAQQRVYPALTTDGHGCWRIGPITEPLRTAVTEAAARMVPEGHCLLAGHTPLRVLAPENALWPLLDAVADAMVRTPAAAPLLGPGPFTSTPPPESEPTPDLWAWADAIEDAADPSPAPRLALRIKEPESSEQTPTAQAVLHLAADDQDEPIPASSIWDGNHTHSALTPAVLPGVRRALRRGARHFPPLGDLAAQHRPRRLTLSAQDLARLHDHAAAPLAAAGITVQWPPALLGALTATAVIGSHDTADEFTPGSGFLTLNRLVDCRWHISLDGDPLTEDEMTALANAVWPLIRLRGRWLLIDPDTARRARHRDLAPLPSLDALAAALSGTLTLGDETHDVRPTGTLAALTNALRQAPDAPRPVPPPTGLKASLRHYQQRALTWLTHTLGLGFGALLADDMGLGKTLTTIALHLHRAETAGAAAGPTLVVCPASLITNWQREIARFAPDTTVVRYHGSTRALDTDALDHTTVVITTYGTLRLDPALAATQWGLVVADEAQHIKNPTTATAKALRDVPALARLAVTGTPVENTLTDLWAILDWTNPGLLGTRAAFRARYGTVEKDPDSPAAAGIARLIAPFMLRRRKTDPGIAPELPGKVHHHRIVALTDEQTGLYEAIVRDTMHKITTSSGIERRGLVIKLLQALRQICNTPTLYLKEPLDAAKPADLTRRSGKLAALDDLTATLADRGEAALVFTGYVQMGHILEHHLRARGRSVRFLHGGTPPARRQELVDAFQHDPDPAPVFILSVKAAGTGLTLTRAEHVIHYDRPWNPAVEDQATDRAHRLGQRRTVQVHHLITEGTVEDHINALLARKRALTDAVLTSGEDALTELDNAELAALVTLGTR</sequence>
<dbReference type="InterPro" id="IPR038718">
    <property type="entry name" value="SNF2-like_sf"/>
</dbReference>
<accession>A0ABT0P667</accession>
<dbReference type="Pfam" id="PF00176">
    <property type="entry name" value="SNF2-rel_dom"/>
    <property type="match status" value="1"/>
</dbReference>
<feature type="domain" description="Helicase ATP-binding" evidence="5">
    <location>
        <begin position="824"/>
        <end position="984"/>
    </location>
</feature>
<comment type="caution">
    <text evidence="7">The sequence shown here is derived from an EMBL/GenBank/DDBJ whole genome shotgun (WGS) entry which is preliminary data.</text>
</comment>
<dbReference type="InterPro" id="IPR001650">
    <property type="entry name" value="Helicase_C-like"/>
</dbReference>
<keyword evidence="8" id="KW-1185">Reference proteome</keyword>
<evidence type="ECO:0000313" key="8">
    <source>
        <dbReference type="Proteomes" id="UP001202052"/>
    </source>
</evidence>
<feature type="domain" description="DRBM" evidence="4">
    <location>
        <begin position="214"/>
        <end position="282"/>
    </location>
</feature>
<dbReference type="EMBL" id="JAMCCK010000135">
    <property type="protein sequence ID" value="MCL3999083.1"/>
    <property type="molecule type" value="Genomic_DNA"/>
</dbReference>
<feature type="compositionally biased region" description="Pro residues" evidence="3">
    <location>
        <begin position="300"/>
        <end position="311"/>
    </location>
</feature>
<dbReference type="PROSITE" id="PS50137">
    <property type="entry name" value="DS_RBD"/>
    <property type="match status" value="1"/>
</dbReference>
<protein>
    <submittedName>
        <fullName evidence="7">SNF2-related protein</fullName>
    </submittedName>
</protein>
<keyword evidence="1" id="KW-0378">Hydrolase</keyword>
<proteinExistence type="predicted"/>
<dbReference type="PANTHER" id="PTHR10799">
    <property type="entry name" value="SNF2/RAD54 HELICASE FAMILY"/>
    <property type="match status" value="1"/>
</dbReference>